<dbReference type="GO" id="GO:0005730">
    <property type="term" value="C:nucleolus"/>
    <property type="evidence" value="ECO:0007669"/>
    <property type="project" value="TreeGrafter"/>
</dbReference>
<feature type="non-terminal residue" evidence="7">
    <location>
        <position position="1"/>
    </location>
</feature>
<dbReference type="Pfam" id="PF01246">
    <property type="entry name" value="Ribosomal_L24e"/>
    <property type="match status" value="1"/>
</dbReference>
<organism evidence="7 8">
    <name type="scientific">Mesorhabditis spiculigera</name>
    <dbReference type="NCBI Taxonomy" id="96644"/>
    <lineage>
        <taxon>Eukaryota</taxon>
        <taxon>Metazoa</taxon>
        <taxon>Ecdysozoa</taxon>
        <taxon>Nematoda</taxon>
        <taxon>Chromadorea</taxon>
        <taxon>Rhabditida</taxon>
        <taxon>Rhabditina</taxon>
        <taxon>Rhabditomorpha</taxon>
        <taxon>Rhabditoidea</taxon>
        <taxon>Rhabditidae</taxon>
        <taxon>Mesorhabditinae</taxon>
        <taxon>Mesorhabditis</taxon>
    </lineage>
</organism>
<name>A0AA36CMS3_9BILA</name>
<dbReference type="FunFam" id="2.30.170.20:FF:000001">
    <property type="entry name" value="probable ribosome biogenesis protein RLP24"/>
    <property type="match status" value="1"/>
</dbReference>
<evidence type="ECO:0000313" key="8">
    <source>
        <dbReference type="Proteomes" id="UP001177023"/>
    </source>
</evidence>
<evidence type="ECO:0000259" key="6">
    <source>
        <dbReference type="Pfam" id="PF01246"/>
    </source>
</evidence>
<reference evidence="7" key="1">
    <citation type="submission" date="2023-06" db="EMBL/GenBank/DDBJ databases">
        <authorList>
            <person name="Delattre M."/>
        </authorList>
    </citation>
    <scope>NUCLEOTIDE SEQUENCE</scope>
    <source>
        <strain evidence="7">AF72</strain>
    </source>
</reference>
<dbReference type="Proteomes" id="UP001177023">
    <property type="component" value="Unassembled WGS sequence"/>
</dbReference>
<comment type="similarity">
    <text evidence="1">Belongs to the eukaryotic ribosomal protein eL24 family.</text>
</comment>
<dbReference type="InterPro" id="IPR000988">
    <property type="entry name" value="Ribosomal_eL24-rel_N"/>
</dbReference>
<evidence type="ECO:0000256" key="4">
    <source>
        <dbReference type="ARBA" id="ARBA00064137"/>
    </source>
</evidence>
<comment type="subunit">
    <text evidence="4">Associated with nucleolar and cytoplasmic pre-60S particles. At the end of biogenesis it dissociates from cytoplasmic pre-60S particles and is likely to be exchanged for its ribosomal homologue, RPL24.</text>
</comment>
<evidence type="ECO:0000256" key="5">
    <source>
        <dbReference type="SAM" id="MobiDB-lite"/>
    </source>
</evidence>
<dbReference type="EMBL" id="CATQJA010002587">
    <property type="protein sequence ID" value="CAJ0571944.1"/>
    <property type="molecule type" value="Genomic_DNA"/>
</dbReference>
<dbReference type="PANTHER" id="PTHR10792:SF8">
    <property type="entry name" value="RIBOSOME BIOGENESIS PROTEIN RLP24-RELATED"/>
    <property type="match status" value="1"/>
</dbReference>
<dbReference type="CDD" id="cd00472">
    <property type="entry name" value="Ribosomal_L24e_L24"/>
    <property type="match status" value="1"/>
</dbReference>
<feature type="domain" description="Large ribosomal subunit protein eL24-related N-terminal" evidence="6">
    <location>
        <begin position="1"/>
        <end position="47"/>
    </location>
</feature>
<dbReference type="GO" id="GO:0003735">
    <property type="term" value="F:structural constituent of ribosome"/>
    <property type="evidence" value="ECO:0007669"/>
    <property type="project" value="InterPro"/>
</dbReference>
<protein>
    <recommendedName>
        <fullName evidence="2">Probable ribosome biogenesis protein RLP24</fullName>
    </recommendedName>
</protein>
<dbReference type="AlphaFoldDB" id="A0AA36CMS3"/>
<dbReference type="InterPro" id="IPR056366">
    <property type="entry name" value="Ribosomal_eL24"/>
</dbReference>
<accession>A0AA36CMS3</accession>
<comment type="caution">
    <text evidence="7">The sequence shown here is derived from an EMBL/GenBank/DDBJ whole genome shotgun (WGS) entry which is preliminary data.</text>
</comment>
<dbReference type="GO" id="GO:0042273">
    <property type="term" value="P:ribosomal large subunit biogenesis"/>
    <property type="evidence" value="ECO:0007669"/>
    <property type="project" value="TreeGrafter"/>
</dbReference>
<feature type="region of interest" description="Disordered" evidence="5">
    <location>
        <begin position="41"/>
        <end position="60"/>
    </location>
</feature>
<dbReference type="SUPFAM" id="SSF57716">
    <property type="entry name" value="Glucocorticoid receptor-like (DNA-binding domain)"/>
    <property type="match status" value="1"/>
</dbReference>
<evidence type="ECO:0000256" key="2">
    <source>
        <dbReference type="ARBA" id="ARBA00039784"/>
    </source>
</evidence>
<dbReference type="PANTHER" id="PTHR10792">
    <property type="entry name" value="60S RIBOSOMAL PROTEIN L24"/>
    <property type="match status" value="1"/>
</dbReference>
<sequence length="140" mass="16641">MMFVRNDSSVFRFCRSKCRRLFEKKRNPRKVAWTKASRRARGKELVNDTTQEMESRRNEPVKYERELWQKVIEAGKTVAELKTKRYANKIRKNQQPGKIVNKKGMIKKARTKLHLIEAPLATARKAKQAQEHKQEEMELN</sequence>
<proteinExistence type="inferred from homology"/>
<keyword evidence="8" id="KW-1185">Reference proteome</keyword>
<dbReference type="InterPro" id="IPR038630">
    <property type="entry name" value="L24e/L24_sf"/>
</dbReference>
<gene>
    <name evidence="7" type="ORF">MSPICULIGERA_LOCUS10341</name>
</gene>
<comment type="function">
    <text evidence="3">Involved in the biogenesis of the 60S ribosomal subunit. Ensures the docking of NOG1 to pre-60S particles.</text>
</comment>
<evidence type="ECO:0000313" key="7">
    <source>
        <dbReference type="EMBL" id="CAJ0571944.1"/>
    </source>
</evidence>
<evidence type="ECO:0000256" key="3">
    <source>
        <dbReference type="ARBA" id="ARBA00059003"/>
    </source>
</evidence>
<dbReference type="Gene3D" id="2.30.170.20">
    <property type="entry name" value="Ribosomal protein L24e"/>
    <property type="match status" value="1"/>
</dbReference>
<evidence type="ECO:0000256" key="1">
    <source>
        <dbReference type="ARBA" id="ARBA00005647"/>
    </source>
</evidence>